<dbReference type="PANTHER" id="PTHR23142">
    <property type="entry name" value="PRE-MRNA-SPLICING FACTOR 38A-RELATED"/>
    <property type="match status" value="1"/>
</dbReference>
<comment type="similarity">
    <text evidence="2 7">Belongs to the PRP38 family.</text>
</comment>
<dbReference type="GO" id="GO:0005681">
    <property type="term" value="C:spliceosomal complex"/>
    <property type="evidence" value="ECO:0007669"/>
    <property type="project" value="UniProtKB-KW"/>
</dbReference>
<dbReference type="AlphaFoldDB" id="A0AAV9Y055"/>
<keyword evidence="5 7" id="KW-0508">mRNA splicing</keyword>
<keyword evidence="4 7" id="KW-0747">Spliceosome</keyword>
<dbReference type="Proteomes" id="UP001311799">
    <property type="component" value="Unassembled WGS sequence"/>
</dbReference>
<evidence type="ECO:0000256" key="1">
    <source>
        <dbReference type="ARBA" id="ARBA00004123"/>
    </source>
</evidence>
<name>A0AAV9Y055_9CRYT</name>
<evidence type="ECO:0000256" key="4">
    <source>
        <dbReference type="ARBA" id="ARBA00022728"/>
    </source>
</evidence>
<evidence type="ECO:0000313" key="10">
    <source>
        <dbReference type="Proteomes" id="UP001311799"/>
    </source>
</evidence>
<comment type="caution">
    <text evidence="9">The sequence shown here is derived from an EMBL/GenBank/DDBJ whole genome shotgun (WGS) entry which is preliminary data.</text>
</comment>
<keyword evidence="3 7" id="KW-0507">mRNA processing</keyword>
<dbReference type="Pfam" id="PF03371">
    <property type="entry name" value="PRP38"/>
    <property type="match status" value="1"/>
</dbReference>
<comment type="subcellular location">
    <subcellularLocation>
        <location evidence="1 7">Nucleus</location>
    </subcellularLocation>
</comment>
<evidence type="ECO:0000313" key="9">
    <source>
        <dbReference type="EMBL" id="KAK6589160.1"/>
    </source>
</evidence>
<evidence type="ECO:0000256" key="6">
    <source>
        <dbReference type="ARBA" id="ARBA00023242"/>
    </source>
</evidence>
<accession>A0AAV9Y055</accession>
<evidence type="ECO:0000256" key="5">
    <source>
        <dbReference type="ARBA" id="ARBA00023187"/>
    </source>
</evidence>
<organism evidence="9 10">
    <name type="scientific">Cryptosporidium xiaoi</name>
    <dbReference type="NCBI Taxonomy" id="659607"/>
    <lineage>
        <taxon>Eukaryota</taxon>
        <taxon>Sar</taxon>
        <taxon>Alveolata</taxon>
        <taxon>Apicomplexa</taxon>
        <taxon>Conoidasida</taxon>
        <taxon>Coccidia</taxon>
        <taxon>Eucoccidiorida</taxon>
        <taxon>Eimeriorina</taxon>
        <taxon>Cryptosporidiidae</taxon>
        <taxon>Cryptosporidium</taxon>
    </lineage>
</organism>
<evidence type="ECO:0000256" key="2">
    <source>
        <dbReference type="ARBA" id="ARBA00006164"/>
    </source>
</evidence>
<sequence>MAYDDNNHALFSVSSIMRDKVFSCFYWKSECFGLDSVTIMDKAVVLDYVGTTYGGERKATPFLCLIVKLLQIKPSIEILREYINNPKFKYLTALGIIYLRLTSSSINVYNLVEHLYQDFRRLKIRNLDGSFGVIYLDEFVEICLCERKFLDLDLPFIHRRSVLVEKGLLTFPRSSELQYYPSDNSGESDDKKSKLSSRSPSPTSSESKHLAEDSIVNPNTIPTYFNGKDVNLSVEQWNIYRKKLGLKPLK</sequence>
<gene>
    <name evidence="9" type="ORF">RS030_223491</name>
</gene>
<proteinExistence type="inferred from homology"/>
<dbReference type="EMBL" id="JAWDEY010000014">
    <property type="protein sequence ID" value="KAK6589160.1"/>
    <property type="molecule type" value="Genomic_DNA"/>
</dbReference>
<dbReference type="GO" id="GO:0000398">
    <property type="term" value="P:mRNA splicing, via spliceosome"/>
    <property type="evidence" value="ECO:0007669"/>
    <property type="project" value="UniProtKB-UniRule"/>
</dbReference>
<evidence type="ECO:0000256" key="8">
    <source>
        <dbReference type="SAM" id="MobiDB-lite"/>
    </source>
</evidence>
<keyword evidence="6 7" id="KW-0539">Nucleus</keyword>
<evidence type="ECO:0000256" key="7">
    <source>
        <dbReference type="RuleBase" id="RU367025"/>
    </source>
</evidence>
<comment type="function">
    <text evidence="7">Required for pre-mRNA splicing.</text>
</comment>
<dbReference type="InterPro" id="IPR005037">
    <property type="entry name" value="PRP38"/>
</dbReference>
<keyword evidence="10" id="KW-1185">Reference proteome</keyword>
<reference evidence="9 10" key="1">
    <citation type="submission" date="2023-10" db="EMBL/GenBank/DDBJ databases">
        <title>Comparative genomics analysis reveals potential genetic determinants of host preference in Cryptosporidium xiaoi.</title>
        <authorList>
            <person name="Xiao L."/>
            <person name="Li J."/>
        </authorList>
    </citation>
    <scope>NUCLEOTIDE SEQUENCE [LARGE SCALE GENOMIC DNA]</scope>
    <source>
        <strain evidence="9 10">52996</strain>
    </source>
</reference>
<feature type="region of interest" description="Disordered" evidence="8">
    <location>
        <begin position="180"/>
        <end position="226"/>
    </location>
</feature>
<feature type="compositionally biased region" description="Low complexity" evidence="8">
    <location>
        <begin position="196"/>
        <end position="205"/>
    </location>
</feature>
<protein>
    <recommendedName>
        <fullName evidence="7">Pre-mRNA-splicing factor 38</fullName>
    </recommendedName>
</protein>
<evidence type="ECO:0000256" key="3">
    <source>
        <dbReference type="ARBA" id="ARBA00022664"/>
    </source>
</evidence>